<organism evidence="7 8">
    <name type="scientific">Morus notabilis</name>
    <dbReference type="NCBI Taxonomy" id="981085"/>
    <lineage>
        <taxon>Eukaryota</taxon>
        <taxon>Viridiplantae</taxon>
        <taxon>Streptophyta</taxon>
        <taxon>Embryophyta</taxon>
        <taxon>Tracheophyta</taxon>
        <taxon>Spermatophyta</taxon>
        <taxon>Magnoliopsida</taxon>
        <taxon>eudicotyledons</taxon>
        <taxon>Gunneridae</taxon>
        <taxon>Pentapetalae</taxon>
        <taxon>rosids</taxon>
        <taxon>fabids</taxon>
        <taxon>Rosales</taxon>
        <taxon>Moraceae</taxon>
        <taxon>Moreae</taxon>
        <taxon>Morus</taxon>
    </lineage>
</organism>
<keyword evidence="4" id="KW-0732">Signal</keyword>
<gene>
    <name evidence="7" type="ORF">L484_020473</name>
</gene>
<feature type="chain" id="PRO_5004931924" description="Aspartic proteinase nepenthesin-2" evidence="4">
    <location>
        <begin position="28"/>
        <end position="386"/>
    </location>
</feature>
<evidence type="ECO:0000256" key="2">
    <source>
        <dbReference type="ARBA" id="ARBA00022670"/>
    </source>
</evidence>
<keyword evidence="8" id="KW-1185">Reference proteome</keyword>
<protein>
    <recommendedName>
        <fullName evidence="9">Aspartic proteinase nepenthesin-2</fullName>
    </recommendedName>
</protein>
<evidence type="ECO:0000259" key="6">
    <source>
        <dbReference type="Pfam" id="PF14543"/>
    </source>
</evidence>
<feature type="signal peptide" evidence="4">
    <location>
        <begin position="1"/>
        <end position="27"/>
    </location>
</feature>
<sequence length="386" mass="43099">MKPAKTILPLLFLFLISFSILLPCGKATTSNNNGFSIKLIPRDSPESPFFPGKSLTHKDRMKRLVNHSNVRLQHYVTHPSTVRLPMMSLKGILFMAKVGIGTLPSTPTSPPQKSLFLLIDTGNTLFASKANATAKPALMQENTRMIPRRKEFLPQRLSLSVRIGLMFPETIKGLVFGCGNDNKNFHFSTSRDNPIAGILAMGWGKHSFAKQIKSQILNRFSYCLVPGPYYLDLRGITIANTVKIPHAGECAMDSGAAISHIRRETYVVLSRELEKIFFSSNLTKIQGEIGLDLCYKAPSNLRIDQYPRIKLNFRNADLDISIHGTYIFEETESGQRLFCLAMMPTDMGQGKLSIIGAFQQVDHRFIFDTRAYNLYFAPKDCAASGA</sequence>
<proteinExistence type="inferred from homology"/>
<feature type="domain" description="Xylanase inhibitor N-terminal" evidence="6">
    <location>
        <begin position="169"/>
        <end position="224"/>
    </location>
</feature>
<dbReference type="eggNOG" id="KOG1339">
    <property type="taxonomic scope" value="Eukaryota"/>
</dbReference>
<dbReference type="Proteomes" id="UP000030645">
    <property type="component" value="Unassembled WGS sequence"/>
</dbReference>
<dbReference type="GO" id="GO:0006508">
    <property type="term" value="P:proteolysis"/>
    <property type="evidence" value="ECO:0007669"/>
    <property type="project" value="UniProtKB-KW"/>
</dbReference>
<dbReference type="EMBL" id="KE346351">
    <property type="protein sequence ID" value="EXC34701.1"/>
    <property type="molecule type" value="Genomic_DNA"/>
</dbReference>
<reference evidence="8" key="1">
    <citation type="submission" date="2013-01" db="EMBL/GenBank/DDBJ databases">
        <title>Draft Genome Sequence of a Mulberry Tree, Morus notabilis C.K. Schneid.</title>
        <authorList>
            <person name="He N."/>
            <person name="Zhao S."/>
        </authorList>
    </citation>
    <scope>NUCLEOTIDE SEQUENCE</scope>
</reference>
<evidence type="ECO:0008006" key="9">
    <source>
        <dbReference type="Google" id="ProtNLM"/>
    </source>
</evidence>
<keyword evidence="3" id="KW-0378">Hydrolase</keyword>
<dbReference type="Pfam" id="PF14543">
    <property type="entry name" value="TAXi_N"/>
    <property type="match status" value="1"/>
</dbReference>
<dbReference type="InterPro" id="IPR021109">
    <property type="entry name" value="Peptidase_aspartic_dom_sf"/>
</dbReference>
<dbReference type="STRING" id="981085.W9SBK7"/>
<dbReference type="PANTHER" id="PTHR47967:SF128">
    <property type="entry name" value="ASPARTIC PROTEINASE CDR1-LIKE"/>
    <property type="match status" value="1"/>
</dbReference>
<feature type="domain" description="Xylanase inhibitor C-terminal" evidence="5">
    <location>
        <begin position="229"/>
        <end position="377"/>
    </location>
</feature>
<comment type="similarity">
    <text evidence="1">Belongs to the peptidase A1 family.</text>
</comment>
<accession>W9SBK7</accession>
<dbReference type="GO" id="GO:0005576">
    <property type="term" value="C:extracellular region"/>
    <property type="evidence" value="ECO:0007669"/>
    <property type="project" value="TreeGrafter"/>
</dbReference>
<dbReference type="PANTHER" id="PTHR47967">
    <property type="entry name" value="OS07G0603500 PROTEIN-RELATED"/>
    <property type="match status" value="1"/>
</dbReference>
<evidence type="ECO:0000256" key="3">
    <source>
        <dbReference type="ARBA" id="ARBA00022801"/>
    </source>
</evidence>
<dbReference type="InterPro" id="IPR032799">
    <property type="entry name" value="TAXi_C"/>
</dbReference>
<evidence type="ECO:0000256" key="1">
    <source>
        <dbReference type="ARBA" id="ARBA00007447"/>
    </source>
</evidence>
<dbReference type="Pfam" id="PF14541">
    <property type="entry name" value="TAXi_C"/>
    <property type="match status" value="1"/>
</dbReference>
<dbReference type="GO" id="GO:0008233">
    <property type="term" value="F:peptidase activity"/>
    <property type="evidence" value="ECO:0007669"/>
    <property type="project" value="UniProtKB-KW"/>
</dbReference>
<dbReference type="SUPFAM" id="SSF50630">
    <property type="entry name" value="Acid proteases"/>
    <property type="match status" value="1"/>
</dbReference>
<evidence type="ECO:0000259" key="5">
    <source>
        <dbReference type="Pfam" id="PF14541"/>
    </source>
</evidence>
<dbReference type="InterPro" id="IPR032861">
    <property type="entry name" value="TAXi_N"/>
</dbReference>
<keyword evidence="2" id="KW-0645">Protease</keyword>
<dbReference type="AlphaFoldDB" id="W9SBK7"/>
<evidence type="ECO:0000256" key="4">
    <source>
        <dbReference type="SAM" id="SignalP"/>
    </source>
</evidence>
<dbReference type="Gene3D" id="2.40.70.10">
    <property type="entry name" value="Acid Proteases"/>
    <property type="match status" value="1"/>
</dbReference>
<name>W9SBK7_9ROSA</name>
<evidence type="ECO:0000313" key="8">
    <source>
        <dbReference type="Proteomes" id="UP000030645"/>
    </source>
</evidence>
<dbReference type="InterPro" id="IPR051708">
    <property type="entry name" value="Plant_Aspart_Prot_A1"/>
</dbReference>
<evidence type="ECO:0000313" key="7">
    <source>
        <dbReference type="EMBL" id="EXC34701.1"/>
    </source>
</evidence>